<accession>A0A2T0MFE7</accession>
<evidence type="ECO:0000313" key="2">
    <source>
        <dbReference type="Proteomes" id="UP000237640"/>
    </source>
</evidence>
<dbReference type="Proteomes" id="UP000237640">
    <property type="component" value="Unassembled WGS sequence"/>
</dbReference>
<reference evidence="1 2" key="1">
    <citation type="submission" date="2018-03" db="EMBL/GenBank/DDBJ databases">
        <title>Genomic Encyclopedia of Archaeal and Bacterial Type Strains, Phase II (KMG-II): from individual species to whole genera.</title>
        <authorList>
            <person name="Goeker M."/>
        </authorList>
    </citation>
    <scope>NUCLEOTIDE SEQUENCE [LARGE SCALE GENOMIC DNA]</scope>
    <source>
        <strain evidence="1 2">DSM 25027</strain>
    </source>
</reference>
<gene>
    <name evidence="1" type="ORF">CLV81_0302</name>
</gene>
<comment type="caution">
    <text evidence="1">The sequence shown here is derived from an EMBL/GenBank/DDBJ whole genome shotgun (WGS) entry which is preliminary data.</text>
</comment>
<evidence type="ECO:0000313" key="1">
    <source>
        <dbReference type="EMBL" id="PRX56307.1"/>
    </source>
</evidence>
<protein>
    <submittedName>
        <fullName evidence="1">Uncharacterized protein</fullName>
    </submittedName>
</protein>
<keyword evidence="2" id="KW-1185">Reference proteome</keyword>
<dbReference type="AlphaFoldDB" id="A0A2T0MFE7"/>
<proteinExistence type="predicted"/>
<name>A0A2T0MFE7_9FLAO</name>
<dbReference type="EMBL" id="PVYX01000001">
    <property type="protein sequence ID" value="PRX56307.1"/>
    <property type="molecule type" value="Genomic_DNA"/>
</dbReference>
<organism evidence="1 2">
    <name type="scientific">Flagellimonas meridianipacifica</name>
    <dbReference type="NCBI Taxonomy" id="1080225"/>
    <lineage>
        <taxon>Bacteria</taxon>
        <taxon>Pseudomonadati</taxon>
        <taxon>Bacteroidota</taxon>
        <taxon>Flavobacteriia</taxon>
        <taxon>Flavobacteriales</taxon>
        <taxon>Flavobacteriaceae</taxon>
        <taxon>Flagellimonas</taxon>
    </lineage>
</organism>
<sequence length="111" mass="12861">MNFDFPFKDEECYEKMRYCLHKIISSSFSSSLVVLDNSPISFMIRCAESSYSIDNSASSITSIDFLYSTQGTIHNLNLFLVWYLIFKEVIPLTKKSWFLPKLLPSVSFISF</sequence>